<organism evidence="2">
    <name type="scientific">Anopheles sinensis</name>
    <name type="common">Mosquito</name>
    <dbReference type="NCBI Taxonomy" id="74873"/>
    <lineage>
        <taxon>Eukaryota</taxon>
        <taxon>Metazoa</taxon>
        <taxon>Ecdysozoa</taxon>
        <taxon>Arthropoda</taxon>
        <taxon>Hexapoda</taxon>
        <taxon>Insecta</taxon>
        <taxon>Pterygota</taxon>
        <taxon>Neoptera</taxon>
        <taxon>Endopterygota</taxon>
        <taxon>Diptera</taxon>
        <taxon>Nematocera</taxon>
        <taxon>Culicoidea</taxon>
        <taxon>Culicidae</taxon>
        <taxon>Anophelinae</taxon>
        <taxon>Anopheles</taxon>
    </lineage>
</organism>
<dbReference type="EMBL" id="KE524793">
    <property type="protein sequence ID" value="KFB36818.1"/>
    <property type="molecule type" value="Genomic_DNA"/>
</dbReference>
<gene>
    <name evidence="2" type="ORF">ZHAS_00003981</name>
</gene>
<feature type="chain" id="PRO_5001783330" evidence="1">
    <location>
        <begin position="20"/>
        <end position="133"/>
    </location>
</feature>
<reference evidence="2 4" key="1">
    <citation type="journal article" date="2014" name="BMC Genomics">
        <title>Genome sequence of Anopheles sinensis provides insight into genetics basis of mosquito competence for malaria parasites.</title>
        <authorList>
            <person name="Zhou D."/>
            <person name="Zhang D."/>
            <person name="Ding G."/>
            <person name="Shi L."/>
            <person name="Hou Q."/>
            <person name="Ye Y."/>
            <person name="Xu Y."/>
            <person name="Zhou H."/>
            <person name="Xiong C."/>
            <person name="Li S."/>
            <person name="Yu J."/>
            <person name="Hong S."/>
            <person name="Yu X."/>
            <person name="Zou P."/>
            <person name="Chen C."/>
            <person name="Chang X."/>
            <person name="Wang W."/>
            <person name="Lv Y."/>
            <person name="Sun Y."/>
            <person name="Ma L."/>
            <person name="Shen B."/>
            <person name="Zhu C."/>
        </authorList>
    </citation>
    <scope>NUCLEOTIDE SEQUENCE [LARGE SCALE GENOMIC DNA]</scope>
</reference>
<dbReference type="OrthoDB" id="10577518at2759"/>
<name>A0A084VFS4_ANOSI</name>
<evidence type="ECO:0000313" key="4">
    <source>
        <dbReference type="Proteomes" id="UP000030765"/>
    </source>
</evidence>
<sequence>MRNLVACVIVVAHWFNIYAVKCALNDFNEGRTTTVDGHDFQATSTQALFEEYTQTEATTTAFDTTSELTWSTDSQLNATSYTDDPEWTTANLYDTYCRPDLCLRYDRFGQLVSKKHVACGFNGSFSDTCHQVE</sequence>
<dbReference type="STRING" id="74873.A0A084VFS4"/>
<dbReference type="Proteomes" id="UP000030765">
    <property type="component" value="Unassembled WGS sequence"/>
</dbReference>
<dbReference type="VEuPathDB" id="VectorBase:ASIC003981"/>
<evidence type="ECO:0000256" key="1">
    <source>
        <dbReference type="SAM" id="SignalP"/>
    </source>
</evidence>
<proteinExistence type="predicted"/>
<dbReference type="AlphaFoldDB" id="A0A084VFS4"/>
<accession>A0A084VFS4</accession>
<keyword evidence="1" id="KW-0732">Signal</keyword>
<dbReference type="EnsemblMetazoa" id="ASIC003981-RA">
    <property type="protein sequence ID" value="ASIC003981-PA"/>
    <property type="gene ID" value="ASIC003981"/>
</dbReference>
<protein>
    <submittedName>
        <fullName evidence="2">AGAP000356-PA-like protein</fullName>
    </submittedName>
</protein>
<dbReference type="VEuPathDB" id="VectorBase:ASIS003575"/>
<reference evidence="3" key="2">
    <citation type="submission" date="2020-05" db="UniProtKB">
        <authorList>
            <consortium name="EnsemblMetazoa"/>
        </authorList>
    </citation>
    <scope>IDENTIFICATION</scope>
</reference>
<keyword evidence="4" id="KW-1185">Reference proteome</keyword>
<evidence type="ECO:0000313" key="2">
    <source>
        <dbReference type="EMBL" id="KFB36818.1"/>
    </source>
</evidence>
<evidence type="ECO:0000313" key="3">
    <source>
        <dbReference type="EnsemblMetazoa" id="ASIC003981-PA"/>
    </source>
</evidence>
<dbReference type="EMBL" id="ATLV01012459">
    <property type="status" value="NOT_ANNOTATED_CDS"/>
    <property type="molecule type" value="Genomic_DNA"/>
</dbReference>
<feature type="signal peptide" evidence="1">
    <location>
        <begin position="1"/>
        <end position="19"/>
    </location>
</feature>